<dbReference type="HOGENOM" id="CLU_2089759_0_0_9"/>
<keyword evidence="1" id="KW-0812">Transmembrane</keyword>
<organism evidence="2 3">
    <name type="scientific">Aneurinibacillus aneurinilyticus ATCC 12856</name>
    <dbReference type="NCBI Taxonomy" id="649747"/>
    <lineage>
        <taxon>Bacteria</taxon>
        <taxon>Bacillati</taxon>
        <taxon>Bacillota</taxon>
        <taxon>Bacilli</taxon>
        <taxon>Bacillales</taxon>
        <taxon>Paenibacillaceae</taxon>
        <taxon>Aneurinibacillus group</taxon>
        <taxon>Aneurinibacillus</taxon>
    </lineage>
</organism>
<keyword evidence="1" id="KW-0472">Membrane</keyword>
<feature type="transmembrane region" description="Helical" evidence="1">
    <location>
        <begin position="12"/>
        <end position="32"/>
    </location>
</feature>
<feature type="non-terminal residue" evidence="2">
    <location>
        <position position="117"/>
    </location>
</feature>
<dbReference type="EMBL" id="AWSJ01000014">
    <property type="protein sequence ID" value="ERI11740.1"/>
    <property type="molecule type" value="Genomic_DNA"/>
</dbReference>
<name>U1X9U8_ANEAE</name>
<evidence type="ECO:0000313" key="2">
    <source>
        <dbReference type="EMBL" id="ERI11740.1"/>
    </source>
</evidence>
<evidence type="ECO:0000313" key="3">
    <source>
        <dbReference type="Proteomes" id="UP000016511"/>
    </source>
</evidence>
<keyword evidence="1" id="KW-1133">Transmembrane helix</keyword>
<reference evidence="2 3" key="1">
    <citation type="submission" date="2013-08" db="EMBL/GenBank/DDBJ databases">
        <authorList>
            <person name="Weinstock G."/>
            <person name="Sodergren E."/>
            <person name="Wylie T."/>
            <person name="Fulton L."/>
            <person name="Fulton R."/>
            <person name="Fronick C."/>
            <person name="O'Laughlin M."/>
            <person name="Godfrey J."/>
            <person name="Miner T."/>
            <person name="Herter B."/>
            <person name="Appelbaum E."/>
            <person name="Cordes M."/>
            <person name="Lek S."/>
            <person name="Wollam A."/>
            <person name="Pepin K.H."/>
            <person name="Palsikar V.B."/>
            <person name="Mitreva M."/>
            <person name="Wilson R.K."/>
        </authorList>
    </citation>
    <scope>NUCLEOTIDE SEQUENCE [LARGE SCALE GENOMIC DNA]</scope>
    <source>
        <strain evidence="2 3">ATCC 12856</strain>
    </source>
</reference>
<dbReference type="AlphaFoldDB" id="U1X9U8"/>
<sequence length="117" mass="13162">MPLFMALGEIKAVLFAMIVGPLSIAPIFIAPMTEDIDAPLFNWINNCIHSPKRLWVSLNFLDSTTSPSKQIVGFILFFLRFPDVSTYYTNASITDESDLNPANLVKPRVLIIQYDPE</sequence>
<accession>U1X9U8</accession>
<proteinExistence type="predicted"/>
<dbReference type="RefSeq" id="WP_021619606.1">
    <property type="nucleotide sequence ID" value="NZ_KE952691.1"/>
</dbReference>
<gene>
    <name evidence="2" type="ORF">HMPREF0083_00157</name>
</gene>
<dbReference type="GeneID" id="92842289"/>
<dbReference type="Proteomes" id="UP000016511">
    <property type="component" value="Unassembled WGS sequence"/>
</dbReference>
<keyword evidence="3" id="KW-1185">Reference proteome</keyword>
<evidence type="ECO:0000256" key="1">
    <source>
        <dbReference type="SAM" id="Phobius"/>
    </source>
</evidence>
<protein>
    <submittedName>
        <fullName evidence="2">Uncharacterized protein</fullName>
    </submittedName>
</protein>
<comment type="caution">
    <text evidence="2">The sequence shown here is derived from an EMBL/GenBank/DDBJ whole genome shotgun (WGS) entry which is preliminary data.</text>
</comment>